<feature type="transmembrane region" description="Helical" evidence="1">
    <location>
        <begin position="257"/>
        <end position="278"/>
    </location>
</feature>
<dbReference type="EMBL" id="HBUF01059121">
    <property type="protein sequence ID" value="CAG6625180.1"/>
    <property type="molecule type" value="Transcribed_RNA"/>
</dbReference>
<keyword evidence="1" id="KW-0812">Transmembrane</keyword>
<protein>
    <submittedName>
        <fullName evidence="2">Uncharacterized protein</fullName>
    </submittedName>
</protein>
<feature type="transmembrane region" description="Helical" evidence="1">
    <location>
        <begin position="216"/>
        <end position="237"/>
    </location>
</feature>
<feature type="transmembrane region" description="Helical" evidence="1">
    <location>
        <begin position="137"/>
        <end position="152"/>
    </location>
</feature>
<evidence type="ECO:0000313" key="2">
    <source>
        <dbReference type="EMBL" id="CAG6625180.1"/>
    </source>
</evidence>
<name>A0A8D8Q4Y7_9HEMI</name>
<keyword evidence="1" id="KW-0472">Membrane</keyword>
<keyword evidence="1" id="KW-1133">Transmembrane helix</keyword>
<accession>A0A8D8Q4Y7</accession>
<dbReference type="AlphaFoldDB" id="A0A8D8Q4Y7"/>
<dbReference type="EMBL" id="HBUF01059122">
    <property type="protein sequence ID" value="CAG6625181.1"/>
    <property type="molecule type" value="Transcribed_RNA"/>
</dbReference>
<reference evidence="2" key="1">
    <citation type="submission" date="2021-05" db="EMBL/GenBank/DDBJ databases">
        <authorList>
            <person name="Alioto T."/>
            <person name="Alioto T."/>
            <person name="Gomez Garrido J."/>
        </authorList>
    </citation>
    <scope>NUCLEOTIDE SEQUENCE</scope>
</reference>
<feature type="transmembrane region" description="Helical" evidence="1">
    <location>
        <begin position="113"/>
        <end position="131"/>
    </location>
</feature>
<feature type="transmembrane region" description="Helical" evidence="1">
    <location>
        <begin position="80"/>
        <end position="101"/>
    </location>
</feature>
<proteinExistence type="predicted"/>
<sequence>MASYGMVYLLRSYPHYTLALVSFCIPPHLPVHLDCISFSLLFYPHQVPCNISCYICQSCLLILHKVHPGYYIVSSHRFPLHYHMVLDISYYLVSSVLVVVTSHHSPHILHPTVIHDICLISNFFLFCYVLLHPDVFFSSLHFVFLFFGIFPYHPSSCLCSMERLLSFLFLSSLRLLIWKYYFLLLYSWFCYLSPSLVVQVRSLARVKGRGKTWSRVRVSFFYLFCCHNIFFLYYIVVHSYHHLHHSLHHHSMSDRSLPTPMLFLSLYLDVYCVLFLFFCPGLCPRLSTCFSLVCLSSPSLLHYQGRTHHP</sequence>
<evidence type="ECO:0000256" key="1">
    <source>
        <dbReference type="SAM" id="Phobius"/>
    </source>
</evidence>
<organism evidence="2">
    <name type="scientific">Cacopsylla melanoneura</name>
    <dbReference type="NCBI Taxonomy" id="428564"/>
    <lineage>
        <taxon>Eukaryota</taxon>
        <taxon>Metazoa</taxon>
        <taxon>Ecdysozoa</taxon>
        <taxon>Arthropoda</taxon>
        <taxon>Hexapoda</taxon>
        <taxon>Insecta</taxon>
        <taxon>Pterygota</taxon>
        <taxon>Neoptera</taxon>
        <taxon>Paraneoptera</taxon>
        <taxon>Hemiptera</taxon>
        <taxon>Sternorrhyncha</taxon>
        <taxon>Psylloidea</taxon>
        <taxon>Psyllidae</taxon>
        <taxon>Psyllinae</taxon>
        <taxon>Cacopsylla</taxon>
    </lineage>
</organism>
<feature type="transmembrane region" description="Helical" evidence="1">
    <location>
        <begin position="186"/>
        <end position="204"/>
    </location>
</feature>
<dbReference type="EMBL" id="HBUF01059123">
    <property type="protein sequence ID" value="CAG6625182.1"/>
    <property type="molecule type" value="Transcribed_RNA"/>
</dbReference>